<feature type="domain" description="Carboxyltransferase" evidence="4">
    <location>
        <begin position="6"/>
        <end position="234"/>
    </location>
</feature>
<dbReference type="GO" id="GO:0017168">
    <property type="term" value="F:5-oxoprolinase (ATP-hydrolyzing) activity"/>
    <property type="evidence" value="ECO:0007669"/>
    <property type="project" value="UniProtKB-EC"/>
</dbReference>
<organism evidence="5 6">
    <name type="scientific">Paenibacillus phytorum</name>
    <dbReference type="NCBI Taxonomy" id="2654977"/>
    <lineage>
        <taxon>Bacteria</taxon>
        <taxon>Bacillati</taxon>
        <taxon>Bacillota</taxon>
        <taxon>Bacilli</taxon>
        <taxon>Bacillales</taxon>
        <taxon>Paenibacillaceae</taxon>
        <taxon>Paenibacillus</taxon>
    </lineage>
</organism>
<dbReference type="SUPFAM" id="SSF50891">
    <property type="entry name" value="Cyclophilin-like"/>
    <property type="match status" value="1"/>
</dbReference>
<dbReference type="NCBIfam" id="TIGR00370">
    <property type="entry name" value="5-oxoprolinase subunit PxpB"/>
    <property type="match status" value="1"/>
</dbReference>
<evidence type="ECO:0000256" key="2">
    <source>
        <dbReference type="ARBA" id="ARBA00022801"/>
    </source>
</evidence>
<dbReference type="InterPro" id="IPR003833">
    <property type="entry name" value="CT_C_D"/>
</dbReference>
<dbReference type="RefSeq" id="WP_171646474.1">
    <property type="nucleotide sequence ID" value="NZ_WHOA01000197.1"/>
</dbReference>
<sequence length="262" mass="29804">MTKLFYECHMLGDSAIVIRLGTDIDLSILNRVRQLTAYLENNRFEGFIEIVTAYTTITIYYDNFQVYNHYSEKRTTRKNGQASWTNTLLPYDIVLLHIQHLLDNFEHTNEVHINEPRRTINIPVCYSGDYGPDLEDVADYHRASKEEIVHLHTSQIYPVYMIGFAPGFPYLGGLDDQLATPRKSVPRTRIPVGSVGIGGAQTGIYPFETPGGWNLIGRTPLALFRPDSDPPSLLKVGDQVRFVSITAEQFQYEKERDMGNGL</sequence>
<dbReference type="PANTHER" id="PTHR34698">
    <property type="entry name" value="5-OXOPROLINASE SUBUNIT B"/>
    <property type="match status" value="1"/>
</dbReference>
<dbReference type="InterPro" id="IPR029000">
    <property type="entry name" value="Cyclophilin-like_dom_sf"/>
</dbReference>
<evidence type="ECO:0000256" key="1">
    <source>
        <dbReference type="ARBA" id="ARBA00022741"/>
    </source>
</evidence>
<dbReference type="SMART" id="SM00796">
    <property type="entry name" value="AHS1"/>
    <property type="match status" value="1"/>
</dbReference>
<keyword evidence="1" id="KW-0547">Nucleotide-binding</keyword>
<evidence type="ECO:0000256" key="3">
    <source>
        <dbReference type="ARBA" id="ARBA00022840"/>
    </source>
</evidence>
<evidence type="ECO:0000313" key="5">
    <source>
        <dbReference type="EMBL" id="NOU75099.1"/>
    </source>
</evidence>
<keyword evidence="3" id="KW-0067">ATP-binding</keyword>
<accession>A0ABX1Y3P3</accession>
<dbReference type="Gene3D" id="2.40.100.10">
    <property type="entry name" value="Cyclophilin-like"/>
    <property type="match status" value="1"/>
</dbReference>
<dbReference type="Gene3D" id="3.30.1360.40">
    <property type="match status" value="1"/>
</dbReference>
<dbReference type="InterPro" id="IPR010016">
    <property type="entry name" value="PxpB"/>
</dbReference>
<dbReference type="SUPFAM" id="SSF160467">
    <property type="entry name" value="PH0987 N-terminal domain-like"/>
    <property type="match status" value="1"/>
</dbReference>
<dbReference type="EMBL" id="WHOA01000197">
    <property type="protein sequence ID" value="NOU75099.1"/>
    <property type="molecule type" value="Genomic_DNA"/>
</dbReference>
<name>A0ABX1Y3P3_9BACL</name>
<reference evidence="5 6" key="1">
    <citation type="submission" date="2019-10" db="EMBL/GenBank/DDBJ databases">
        <title>Description of Paenibacillus terrestris sp. nov.</title>
        <authorList>
            <person name="Carlier A."/>
            <person name="Qi S."/>
        </authorList>
    </citation>
    <scope>NUCLEOTIDE SEQUENCE [LARGE SCALE GENOMIC DNA]</scope>
    <source>
        <strain evidence="5 6">LMG 31458</strain>
    </source>
</reference>
<dbReference type="Proteomes" id="UP000616779">
    <property type="component" value="Unassembled WGS sequence"/>
</dbReference>
<evidence type="ECO:0000259" key="4">
    <source>
        <dbReference type="SMART" id="SM00796"/>
    </source>
</evidence>
<dbReference type="EC" id="3.5.2.9" evidence="5"/>
<proteinExistence type="predicted"/>
<evidence type="ECO:0000313" key="6">
    <source>
        <dbReference type="Proteomes" id="UP000616779"/>
    </source>
</evidence>
<keyword evidence="2 5" id="KW-0378">Hydrolase</keyword>
<dbReference type="PANTHER" id="PTHR34698:SF2">
    <property type="entry name" value="5-OXOPROLINASE SUBUNIT B"/>
    <property type="match status" value="1"/>
</dbReference>
<protein>
    <submittedName>
        <fullName evidence="5">5-oxoprolinase subunit PxpB</fullName>
        <ecNumber evidence="5">3.5.2.9</ecNumber>
    </submittedName>
</protein>
<dbReference type="Pfam" id="PF02682">
    <property type="entry name" value="CT_C_D"/>
    <property type="match status" value="1"/>
</dbReference>
<comment type="caution">
    <text evidence="5">The sequence shown here is derived from an EMBL/GenBank/DDBJ whole genome shotgun (WGS) entry which is preliminary data.</text>
</comment>
<keyword evidence="6" id="KW-1185">Reference proteome</keyword>
<gene>
    <name evidence="5" type="primary">pxpB</name>
    <name evidence="5" type="ORF">GC098_27565</name>
</gene>